<name>A0A849HNV9_9MICO</name>
<dbReference type="Pfam" id="PF13411">
    <property type="entry name" value="MerR_1"/>
    <property type="match status" value="1"/>
</dbReference>
<evidence type="ECO:0000256" key="1">
    <source>
        <dbReference type="ARBA" id="ARBA00023125"/>
    </source>
</evidence>
<dbReference type="GO" id="GO:0003677">
    <property type="term" value="F:DNA binding"/>
    <property type="evidence" value="ECO:0007669"/>
    <property type="project" value="UniProtKB-KW"/>
</dbReference>
<dbReference type="CDD" id="cd01107">
    <property type="entry name" value="HTH_BmrR"/>
    <property type="match status" value="1"/>
</dbReference>
<dbReference type="InterPro" id="IPR029442">
    <property type="entry name" value="GyrI-like"/>
</dbReference>
<accession>A0A849HNV9</accession>
<evidence type="ECO:0000313" key="3">
    <source>
        <dbReference type="EMBL" id="NNM46297.1"/>
    </source>
</evidence>
<protein>
    <submittedName>
        <fullName evidence="3">MerR family transcriptional regulator</fullName>
    </submittedName>
</protein>
<dbReference type="InterPro" id="IPR009061">
    <property type="entry name" value="DNA-bd_dom_put_sf"/>
</dbReference>
<dbReference type="SUPFAM" id="SSF55136">
    <property type="entry name" value="Probable bacterial effector-binding domain"/>
    <property type="match status" value="1"/>
</dbReference>
<organism evidence="3 4">
    <name type="scientific">Knoellia koreensis</name>
    <dbReference type="NCBI Taxonomy" id="2730921"/>
    <lineage>
        <taxon>Bacteria</taxon>
        <taxon>Bacillati</taxon>
        <taxon>Actinomycetota</taxon>
        <taxon>Actinomycetes</taxon>
        <taxon>Micrococcales</taxon>
        <taxon>Intrasporangiaceae</taxon>
        <taxon>Knoellia</taxon>
    </lineage>
</organism>
<dbReference type="PANTHER" id="PTHR30204">
    <property type="entry name" value="REDOX-CYCLING DRUG-SENSING TRANSCRIPTIONAL ACTIVATOR SOXR"/>
    <property type="match status" value="1"/>
</dbReference>
<dbReference type="Gene3D" id="1.10.1660.10">
    <property type="match status" value="1"/>
</dbReference>
<gene>
    <name evidence="3" type="ORF">HJG52_09800</name>
</gene>
<dbReference type="EMBL" id="JABEPQ010000002">
    <property type="protein sequence ID" value="NNM46297.1"/>
    <property type="molecule type" value="Genomic_DNA"/>
</dbReference>
<keyword evidence="4" id="KW-1185">Reference proteome</keyword>
<dbReference type="RefSeq" id="WP_171243412.1">
    <property type="nucleotide sequence ID" value="NZ_JABEPQ010000002.1"/>
</dbReference>
<dbReference type="Pfam" id="PF06445">
    <property type="entry name" value="GyrI-like"/>
    <property type="match status" value="1"/>
</dbReference>
<dbReference type="GO" id="GO:0003700">
    <property type="term" value="F:DNA-binding transcription factor activity"/>
    <property type="evidence" value="ECO:0007669"/>
    <property type="project" value="InterPro"/>
</dbReference>
<dbReference type="Gene3D" id="3.20.80.10">
    <property type="entry name" value="Regulatory factor, effector binding domain"/>
    <property type="match status" value="1"/>
</dbReference>
<dbReference type="PROSITE" id="PS50937">
    <property type="entry name" value="HTH_MERR_2"/>
    <property type="match status" value="1"/>
</dbReference>
<dbReference type="Proteomes" id="UP000588586">
    <property type="component" value="Unassembled WGS sequence"/>
</dbReference>
<feature type="domain" description="HTH merR-type" evidence="2">
    <location>
        <begin position="1"/>
        <end position="71"/>
    </location>
</feature>
<dbReference type="InterPro" id="IPR000551">
    <property type="entry name" value="MerR-type_HTH_dom"/>
</dbReference>
<dbReference type="PANTHER" id="PTHR30204:SF97">
    <property type="entry name" value="MERR FAMILY REGULATORY PROTEIN"/>
    <property type="match status" value="1"/>
</dbReference>
<proteinExistence type="predicted"/>
<dbReference type="SMART" id="SM00871">
    <property type="entry name" value="AraC_E_bind"/>
    <property type="match status" value="1"/>
</dbReference>
<dbReference type="SMART" id="SM00422">
    <property type="entry name" value="HTH_MERR"/>
    <property type="match status" value="1"/>
</dbReference>
<evidence type="ECO:0000259" key="2">
    <source>
        <dbReference type="PROSITE" id="PS50937"/>
    </source>
</evidence>
<dbReference type="InterPro" id="IPR010499">
    <property type="entry name" value="AraC_E-bd"/>
</dbReference>
<dbReference type="InterPro" id="IPR011256">
    <property type="entry name" value="Reg_factor_effector_dom_sf"/>
</dbReference>
<dbReference type="SUPFAM" id="SSF46955">
    <property type="entry name" value="Putative DNA-binding domain"/>
    <property type="match status" value="1"/>
</dbReference>
<sequence length="270" mass="29700">MFTIGEFATIGRVSVRMLRHYDTLGLLTPARVDPHSGYRSYEADQLRRLNRLLALKDLGFTLDQVGQLLEDDVTPDELRGMMRLRQTELVEQIAADRARLARVEARLRIIEGEGSMSTTDVTITTTPTVRLASLRGHATSADHEDVGPVVSGLFERVGALAAGSRHGEAMAWYQTLEDGSLDCRAGFVLLDAAGAPDGLELVELPALESAAVLQHHGCMEDIGGSYQRLAVWIEENGYRTDGSARERYLVSYPEPEDDWVTAIEMPVSTS</sequence>
<dbReference type="AlphaFoldDB" id="A0A849HNV9"/>
<reference evidence="3 4" key="1">
    <citation type="submission" date="2020-04" db="EMBL/GenBank/DDBJ databases">
        <title>Knoellia sp. isolate from air conditioner.</title>
        <authorList>
            <person name="Chea S."/>
            <person name="Kim D.-U."/>
        </authorList>
    </citation>
    <scope>NUCLEOTIDE SEQUENCE [LARGE SCALE GENOMIC DNA]</scope>
    <source>
        <strain evidence="3 4">DB2414S</strain>
    </source>
</reference>
<keyword evidence="1" id="KW-0238">DNA-binding</keyword>
<comment type="caution">
    <text evidence="3">The sequence shown here is derived from an EMBL/GenBank/DDBJ whole genome shotgun (WGS) entry which is preliminary data.</text>
</comment>
<evidence type="ECO:0000313" key="4">
    <source>
        <dbReference type="Proteomes" id="UP000588586"/>
    </source>
</evidence>
<dbReference type="InterPro" id="IPR047057">
    <property type="entry name" value="MerR_fam"/>
</dbReference>